<dbReference type="AlphaFoldDB" id="A0A0D0E371"/>
<gene>
    <name evidence="2" type="ORF">PAXRUDRAFT_9433</name>
</gene>
<feature type="region of interest" description="Disordered" evidence="1">
    <location>
        <begin position="57"/>
        <end position="110"/>
    </location>
</feature>
<dbReference type="STRING" id="930991.A0A0D0E371"/>
<dbReference type="PANTHER" id="PTHR13523:SF2">
    <property type="entry name" value="COILED-COIL-HELIX-COILED-COIL-HELIX DOMAIN CONTAINING 2, ISOFORM A-RELATED"/>
    <property type="match status" value="1"/>
</dbReference>
<dbReference type="PANTHER" id="PTHR13523">
    <property type="entry name" value="COILED-COIL-HELIX-COILED-COIL-HELIX DOMAIN CONTAINING 2/NUR77"/>
    <property type="match status" value="1"/>
</dbReference>
<keyword evidence="3" id="KW-1185">Reference proteome</keyword>
<feature type="region of interest" description="Disordered" evidence="1">
    <location>
        <begin position="140"/>
        <end position="160"/>
    </location>
</feature>
<organism evidence="2 3">
    <name type="scientific">Paxillus rubicundulus Ve08.2h10</name>
    <dbReference type="NCBI Taxonomy" id="930991"/>
    <lineage>
        <taxon>Eukaryota</taxon>
        <taxon>Fungi</taxon>
        <taxon>Dikarya</taxon>
        <taxon>Basidiomycota</taxon>
        <taxon>Agaricomycotina</taxon>
        <taxon>Agaricomycetes</taxon>
        <taxon>Agaricomycetidae</taxon>
        <taxon>Boletales</taxon>
        <taxon>Paxilineae</taxon>
        <taxon>Paxillaceae</taxon>
        <taxon>Paxillus</taxon>
    </lineage>
</organism>
<dbReference type="EMBL" id="KN824887">
    <property type="protein sequence ID" value="KIK98586.1"/>
    <property type="molecule type" value="Genomic_DNA"/>
</dbReference>
<sequence>MFSFALTVVMSTQSGDADEGLTNVRQKLDIKGPSTSKIRPSVKVHAYACFLPPAVAMPRSSRSSRPAPRPAAAPAQQSRGAHTAAMPPSAAHANPAHAPAPPAAAQSGGPGMLAQMAATAGSVAVGSTIGHGLSHMLFGGSNSAAPAPEPAAPAQQQSFQSSGVSCEGQAKEFTRCLEKADLQSCSWYLEQLKACQAAAAPY</sequence>
<dbReference type="InterPro" id="IPR055304">
    <property type="entry name" value="CHCHD2/10-like"/>
</dbReference>
<evidence type="ECO:0008006" key="4">
    <source>
        <dbReference type="Google" id="ProtNLM"/>
    </source>
</evidence>
<evidence type="ECO:0000313" key="3">
    <source>
        <dbReference type="Proteomes" id="UP000054538"/>
    </source>
</evidence>
<dbReference type="GO" id="GO:0007005">
    <property type="term" value="P:mitochondrion organization"/>
    <property type="evidence" value="ECO:0007669"/>
    <property type="project" value="InterPro"/>
</dbReference>
<accession>A0A0D0E371</accession>
<dbReference type="OrthoDB" id="1106148at2759"/>
<name>A0A0D0E371_9AGAM</name>
<dbReference type="InParanoid" id="A0A0D0E371"/>
<proteinExistence type="predicted"/>
<evidence type="ECO:0000256" key="1">
    <source>
        <dbReference type="SAM" id="MobiDB-lite"/>
    </source>
</evidence>
<dbReference type="HOGENOM" id="CLU_093520_0_0_1"/>
<evidence type="ECO:0000313" key="2">
    <source>
        <dbReference type="EMBL" id="KIK98586.1"/>
    </source>
</evidence>
<feature type="compositionally biased region" description="Low complexity" evidence="1">
    <location>
        <begin position="58"/>
        <end position="97"/>
    </location>
</feature>
<reference evidence="3" key="2">
    <citation type="submission" date="2015-01" db="EMBL/GenBank/DDBJ databases">
        <title>Evolutionary Origins and Diversification of the Mycorrhizal Mutualists.</title>
        <authorList>
            <consortium name="DOE Joint Genome Institute"/>
            <consortium name="Mycorrhizal Genomics Consortium"/>
            <person name="Kohler A."/>
            <person name="Kuo A."/>
            <person name="Nagy L.G."/>
            <person name="Floudas D."/>
            <person name="Copeland A."/>
            <person name="Barry K.W."/>
            <person name="Cichocki N."/>
            <person name="Veneault-Fourrey C."/>
            <person name="LaButti K."/>
            <person name="Lindquist E.A."/>
            <person name="Lipzen A."/>
            <person name="Lundell T."/>
            <person name="Morin E."/>
            <person name="Murat C."/>
            <person name="Riley R."/>
            <person name="Ohm R."/>
            <person name="Sun H."/>
            <person name="Tunlid A."/>
            <person name="Henrissat B."/>
            <person name="Grigoriev I.V."/>
            <person name="Hibbett D.S."/>
            <person name="Martin F."/>
        </authorList>
    </citation>
    <scope>NUCLEOTIDE SEQUENCE [LARGE SCALE GENOMIC DNA]</scope>
    <source>
        <strain evidence="3">Ve08.2h10</strain>
    </source>
</reference>
<dbReference type="Proteomes" id="UP000054538">
    <property type="component" value="Unassembled WGS sequence"/>
</dbReference>
<protein>
    <recommendedName>
        <fullName evidence="4">CHCH domain-containing protein</fullName>
    </recommendedName>
</protein>
<reference evidence="2 3" key="1">
    <citation type="submission" date="2014-04" db="EMBL/GenBank/DDBJ databases">
        <authorList>
            <consortium name="DOE Joint Genome Institute"/>
            <person name="Kuo A."/>
            <person name="Kohler A."/>
            <person name="Jargeat P."/>
            <person name="Nagy L.G."/>
            <person name="Floudas D."/>
            <person name="Copeland A."/>
            <person name="Barry K.W."/>
            <person name="Cichocki N."/>
            <person name="Veneault-Fourrey C."/>
            <person name="LaButti K."/>
            <person name="Lindquist E.A."/>
            <person name="Lipzen A."/>
            <person name="Lundell T."/>
            <person name="Morin E."/>
            <person name="Murat C."/>
            <person name="Sun H."/>
            <person name="Tunlid A."/>
            <person name="Henrissat B."/>
            <person name="Grigoriev I.V."/>
            <person name="Hibbett D.S."/>
            <person name="Martin F."/>
            <person name="Nordberg H.P."/>
            <person name="Cantor M.N."/>
            <person name="Hua S.X."/>
        </authorList>
    </citation>
    <scope>NUCLEOTIDE SEQUENCE [LARGE SCALE GENOMIC DNA]</scope>
    <source>
        <strain evidence="2 3">Ve08.2h10</strain>
    </source>
</reference>
<dbReference type="GO" id="GO:0005739">
    <property type="term" value="C:mitochondrion"/>
    <property type="evidence" value="ECO:0007669"/>
    <property type="project" value="TreeGrafter"/>
</dbReference>
<dbReference type="GO" id="GO:0005634">
    <property type="term" value="C:nucleus"/>
    <property type="evidence" value="ECO:0007669"/>
    <property type="project" value="TreeGrafter"/>
</dbReference>